<gene>
    <name evidence="3" type="ORF">ASJ83_04685</name>
</gene>
<keyword evidence="4" id="KW-1185">Reference proteome</keyword>
<comment type="caution">
    <text evidence="3">The sequence shown here is derived from an EMBL/GenBank/DDBJ whole genome shotgun (WGS) entry which is preliminary data.</text>
</comment>
<evidence type="ECO:0000256" key="2">
    <source>
        <dbReference type="ARBA" id="ARBA00023002"/>
    </source>
</evidence>
<evidence type="ECO:0000313" key="3">
    <source>
        <dbReference type="EMBL" id="PAV09890.1"/>
    </source>
</evidence>
<dbReference type="SUPFAM" id="SSF51735">
    <property type="entry name" value="NAD(P)-binding Rossmann-fold domains"/>
    <property type="match status" value="1"/>
</dbReference>
<dbReference type="Pfam" id="PF13561">
    <property type="entry name" value="adh_short_C2"/>
    <property type="match status" value="1"/>
</dbReference>
<dbReference type="GO" id="GO:0016616">
    <property type="term" value="F:oxidoreductase activity, acting on the CH-OH group of donors, NAD or NADP as acceptor"/>
    <property type="evidence" value="ECO:0007669"/>
    <property type="project" value="TreeGrafter"/>
</dbReference>
<evidence type="ECO:0000313" key="4">
    <source>
        <dbReference type="Proteomes" id="UP000243820"/>
    </source>
</evidence>
<dbReference type="RefSeq" id="WP_095641880.1">
    <property type="nucleotide sequence ID" value="NZ_LMVO01000005.1"/>
</dbReference>
<dbReference type="Proteomes" id="UP000243820">
    <property type="component" value="Unassembled WGS sequence"/>
</dbReference>
<keyword evidence="2" id="KW-0560">Oxidoreductase</keyword>
<dbReference type="InterPro" id="IPR002347">
    <property type="entry name" value="SDR_fam"/>
</dbReference>
<dbReference type="PROSITE" id="PS00061">
    <property type="entry name" value="ADH_SHORT"/>
    <property type="match status" value="1"/>
</dbReference>
<dbReference type="PANTHER" id="PTHR42760">
    <property type="entry name" value="SHORT-CHAIN DEHYDROGENASES/REDUCTASES FAMILY MEMBER"/>
    <property type="match status" value="1"/>
</dbReference>
<sequence>MSNYCDLTGKVAVVSGASSGLGADAAKAYAQAGAKVAMLARRTDKLAAVAKEIAEKGGEVFTYPCDVTNEQSVKEAVDAIVKQYGTIHILLNNAGIAQRGTVETLSVEEWDRSMDTNVKGIYLMSKYVVPHMKAQNYGKIVNTASINAVIGDKGDMFVRHVYNTSKAAVLGLTMGMATSYGQNNITVNAVGPGLFESEMTEGTLFKSNEFLTQYSRMCPLCRPAKRGELNGTILYFSCDMSSYVTGQFVVVAGGTELV</sequence>
<name>A0AAX0Q940_9EURY</name>
<reference evidence="3 4" key="1">
    <citation type="journal article" date="2017" name="BMC Genomics">
        <title>Genomic analysis of methanogenic archaea reveals a shift towards energy conservation.</title>
        <authorList>
            <person name="Gilmore S.P."/>
            <person name="Henske J.K."/>
            <person name="Sexton J.A."/>
            <person name="Solomon K.V."/>
            <person name="Seppala S."/>
            <person name="Yoo J.I."/>
            <person name="Huyett L.M."/>
            <person name="Pressman A."/>
            <person name="Cogan J.Z."/>
            <person name="Kivenson V."/>
            <person name="Peng X."/>
            <person name="Tan Y."/>
            <person name="Valentine D.L."/>
            <person name="O'Malley M.A."/>
        </authorList>
    </citation>
    <scope>NUCLEOTIDE SEQUENCE [LARGE SCALE GENOMIC DNA]</scope>
    <source>
        <strain evidence="3 4">XII</strain>
    </source>
</reference>
<dbReference type="AlphaFoldDB" id="A0AAX0Q940"/>
<dbReference type="InterPro" id="IPR036291">
    <property type="entry name" value="NAD(P)-bd_dom_sf"/>
</dbReference>
<dbReference type="InterPro" id="IPR020904">
    <property type="entry name" value="Sc_DH/Rdtase_CS"/>
</dbReference>
<dbReference type="EMBL" id="LMVO01000005">
    <property type="protein sequence ID" value="PAV09890.1"/>
    <property type="molecule type" value="Genomic_DNA"/>
</dbReference>
<evidence type="ECO:0000256" key="1">
    <source>
        <dbReference type="ARBA" id="ARBA00006484"/>
    </source>
</evidence>
<proteinExistence type="inferred from homology"/>
<dbReference type="FunFam" id="3.40.50.720:FF:000084">
    <property type="entry name" value="Short-chain dehydrogenase reductase"/>
    <property type="match status" value="1"/>
</dbReference>
<dbReference type="GO" id="GO:0048038">
    <property type="term" value="F:quinone binding"/>
    <property type="evidence" value="ECO:0007669"/>
    <property type="project" value="TreeGrafter"/>
</dbReference>
<dbReference type="Gene3D" id="3.40.50.720">
    <property type="entry name" value="NAD(P)-binding Rossmann-like Domain"/>
    <property type="match status" value="1"/>
</dbReference>
<organism evidence="3 4">
    <name type="scientific">Methanocorpusculum parvum</name>
    <dbReference type="NCBI Taxonomy" id="2193"/>
    <lineage>
        <taxon>Archaea</taxon>
        <taxon>Methanobacteriati</taxon>
        <taxon>Methanobacteriota</taxon>
        <taxon>Stenosarchaea group</taxon>
        <taxon>Methanomicrobia</taxon>
        <taxon>Methanomicrobiales</taxon>
        <taxon>Methanocorpusculaceae</taxon>
        <taxon>Methanocorpusculum</taxon>
    </lineage>
</organism>
<dbReference type="PRINTS" id="PR00080">
    <property type="entry name" value="SDRFAMILY"/>
</dbReference>
<dbReference type="PRINTS" id="PR00081">
    <property type="entry name" value="GDHRDH"/>
</dbReference>
<accession>A0AAX0Q940</accession>
<dbReference type="GO" id="GO:0006633">
    <property type="term" value="P:fatty acid biosynthetic process"/>
    <property type="evidence" value="ECO:0007669"/>
    <property type="project" value="TreeGrafter"/>
</dbReference>
<comment type="similarity">
    <text evidence="1">Belongs to the short-chain dehydrogenases/reductases (SDR) family.</text>
</comment>
<dbReference type="PANTHER" id="PTHR42760:SF133">
    <property type="entry name" value="3-OXOACYL-[ACYL-CARRIER-PROTEIN] REDUCTASE"/>
    <property type="match status" value="1"/>
</dbReference>
<protein>
    <submittedName>
        <fullName evidence="3">Short-chain dehydrogenase</fullName>
    </submittedName>
</protein>